<proteinExistence type="predicted"/>
<dbReference type="EMBL" id="JBDFQZ010000009">
    <property type="protein sequence ID" value="KAK9689054.1"/>
    <property type="molecule type" value="Genomic_DNA"/>
</dbReference>
<feature type="region of interest" description="Disordered" evidence="1">
    <location>
        <begin position="69"/>
        <end position="89"/>
    </location>
</feature>
<dbReference type="AlphaFoldDB" id="A0AAW1IHF1"/>
<accession>A0AAW1IHF1</accession>
<organism evidence="2 3">
    <name type="scientific">Saponaria officinalis</name>
    <name type="common">Common soapwort</name>
    <name type="synonym">Lychnis saponaria</name>
    <dbReference type="NCBI Taxonomy" id="3572"/>
    <lineage>
        <taxon>Eukaryota</taxon>
        <taxon>Viridiplantae</taxon>
        <taxon>Streptophyta</taxon>
        <taxon>Embryophyta</taxon>
        <taxon>Tracheophyta</taxon>
        <taxon>Spermatophyta</taxon>
        <taxon>Magnoliopsida</taxon>
        <taxon>eudicotyledons</taxon>
        <taxon>Gunneridae</taxon>
        <taxon>Pentapetalae</taxon>
        <taxon>Caryophyllales</taxon>
        <taxon>Caryophyllaceae</taxon>
        <taxon>Caryophylleae</taxon>
        <taxon>Saponaria</taxon>
    </lineage>
</organism>
<comment type="caution">
    <text evidence="2">The sequence shown here is derived from an EMBL/GenBank/DDBJ whole genome shotgun (WGS) entry which is preliminary data.</text>
</comment>
<keyword evidence="3" id="KW-1185">Reference proteome</keyword>
<dbReference type="PANTHER" id="PTHR35318:SF2">
    <property type="entry name" value="OS08G0138900 PROTEIN"/>
    <property type="match status" value="1"/>
</dbReference>
<feature type="compositionally biased region" description="Polar residues" evidence="1">
    <location>
        <begin position="71"/>
        <end position="81"/>
    </location>
</feature>
<sequence length="120" mass="13461">MKFILEYVTCCIISTPCETKEPPPSGTRRRRRRTPARGSTVDWRPSLFAIAENNAVAVAAVEMKKKESVRQPMSRSVTRNVNRCGVSSGRVNGSPNRAYEYRRDPLPIVIPAFSAAPFMF</sequence>
<protein>
    <submittedName>
        <fullName evidence="2">Uncharacterized protein</fullName>
    </submittedName>
</protein>
<reference evidence="2" key="1">
    <citation type="submission" date="2024-03" db="EMBL/GenBank/DDBJ databases">
        <title>WGS assembly of Saponaria officinalis var. Norfolk2.</title>
        <authorList>
            <person name="Jenkins J."/>
            <person name="Shu S."/>
            <person name="Grimwood J."/>
            <person name="Barry K."/>
            <person name="Goodstein D."/>
            <person name="Schmutz J."/>
            <person name="Leebens-Mack J."/>
            <person name="Osbourn A."/>
        </authorList>
    </citation>
    <scope>NUCLEOTIDE SEQUENCE [LARGE SCALE GENOMIC DNA]</scope>
    <source>
        <strain evidence="2">JIC</strain>
    </source>
</reference>
<gene>
    <name evidence="2" type="ORF">RND81_09G031900</name>
</gene>
<evidence type="ECO:0000313" key="3">
    <source>
        <dbReference type="Proteomes" id="UP001443914"/>
    </source>
</evidence>
<name>A0AAW1IHF1_SAPOF</name>
<dbReference type="Proteomes" id="UP001443914">
    <property type="component" value="Unassembled WGS sequence"/>
</dbReference>
<dbReference type="PANTHER" id="PTHR35318">
    <property type="entry name" value="BNAA10G08410D PROTEIN"/>
    <property type="match status" value="1"/>
</dbReference>
<evidence type="ECO:0000256" key="1">
    <source>
        <dbReference type="SAM" id="MobiDB-lite"/>
    </source>
</evidence>
<evidence type="ECO:0000313" key="2">
    <source>
        <dbReference type="EMBL" id="KAK9689054.1"/>
    </source>
</evidence>
<feature type="region of interest" description="Disordered" evidence="1">
    <location>
        <begin position="18"/>
        <end position="40"/>
    </location>
</feature>